<name>A0ABR9GV91_9HYPH</name>
<dbReference type="EMBL" id="JACZEP010000010">
    <property type="protein sequence ID" value="MBE1207458.1"/>
    <property type="molecule type" value="Genomic_DNA"/>
</dbReference>
<reference evidence="1 2" key="1">
    <citation type="submission" date="2020-09" db="EMBL/GenBank/DDBJ databases">
        <title>Draft Genome Sequence of Aminobacter carboxidus type strain DSM 1086, a soil Gram-negative carboxydobacterium.</title>
        <authorList>
            <person name="Turrini P."/>
            <person name="Tescari M."/>
            <person name="Artuso I."/>
            <person name="Lugli G.A."/>
            <person name="Frangipani E."/>
            <person name="Ventura M."/>
            <person name="Visca P."/>
        </authorList>
    </citation>
    <scope>NUCLEOTIDE SEQUENCE [LARGE SCALE GENOMIC DNA]</scope>
    <source>
        <strain evidence="1 2">DSM 1086</strain>
    </source>
</reference>
<proteinExistence type="predicted"/>
<gene>
    <name evidence="1" type="ORF">IHE39_24480</name>
</gene>
<evidence type="ECO:0000313" key="2">
    <source>
        <dbReference type="Proteomes" id="UP000598227"/>
    </source>
</evidence>
<evidence type="ECO:0000313" key="1">
    <source>
        <dbReference type="EMBL" id="MBE1207458.1"/>
    </source>
</evidence>
<dbReference type="RefSeq" id="WP_192568286.1">
    <property type="nucleotide sequence ID" value="NZ_JACZEP010000010.1"/>
</dbReference>
<accession>A0ABR9GV91</accession>
<dbReference type="Proteomes" id="UP000598227">
    <property type="component" value="Unassembled WGS sequence"/>
</dbReference>
<organism evidence="1 2">
    <name type="scientific">Aminobacter carboxidus</name>
    <dbReference type="NCBI Taxonomy" id="376165"/>
    <lineage>
        <taxon>Bacteria</taxon>
        <taxon>Pseudomonadati</taxon>
        <taxon>Pseudomonadota</taxon>
        <taxon>Alphaproteobacteria</taxon>
        <taxon>Hyphomicrobiales</taxon>
        <taxon>Phyllobacteriaceae</taxon>
        <taxon>Aminobacter</taxon>
    </lineage>
</organism>
<keyword evidence="2" id="KW-1185">Reference proteome</keyword>
<protein>
    <submittedName>
        <fullName evidence="1">Uncharacterized protein</fullName>
    </submittedName>
</protein>
<comment type="caution">
    <text evidence="1">The sequence shown here is derived from an EMBL/GenBank/DDBJ whole genome shotgun (WGS) entry which is preliminary data.</text>
</comment>
<sequence>MTTNKPLNKYEEFVSNVLARNFNQKIDAESLRTAAEKMAEAVKLTQPKAAANRASDTDHAYRA</sequence>